<keyword evidence="3" id="KW-1185">Reference proteome</keyword>
<dbReference type="Proteomes" id="UP000028870">
    <property type="component" value="Unassembled WGS sequence"/>
</dbReference>
<feature type="domain" description="NIPSNAP" evidence="1">
    <location>
        <begin position="3"/>
        <end position="100"/>
    </location>
</feature>
<gene>
    <name evidence="2" type="ORF">BN977_03052</name>
</gene>
<reference evidence="2" key="1">
    <citation type="submission" date="2014-03" db="EMBL/GenBank/DDBJ databases">
        <title>Draft Genome Sequence of Mycobacterium cosmeticum DSM 44829.</title>
        <authorList>
            <person name="Croce O."/>
            <person name="Robert C."/>
            <person name="Raoult D."/>
            <person name="Drancourt M."/>
        </authorList>
    </citation>
    <scope>NUCLEOTIDE SEQUENCE [LARGE SCALE GENOMIC DNA]</scope>
    <source>
        <strain evidence="2">DSM 44829</strain>
    </source>
</reference>
<dbReference type="Pfam" id="PF07978">
    <property type="entry name" value="NIPSNAP"/>
    <property type="match status" value="1"/>
</dbReference>
<evidence type="ECO:0000313" key="3">
    <source>
        <dbReference type="Proteomes" id="UP000028870"/>
    </source>
</evidence>
<sequence>MLELRTYSLANEAARRRYTEDFWPGHVRSLAKYGITVHGVWTDTATDGHRVLALIGYRAGEDPHRLADAYRASTDFAADHAGFDVALITSVHTVTLEPVAGT</sequence>
<comment type="caution">
    <text evidence="2">The sequence shown here is derived from an EMBL/GenBank/DDBJ whole genome shotgun (WGS) entry which is preliminary data.</text>
</comment>
<accession>W9ARV7</accession>
<name>W9ARV7_MYCCO</name>
<dbReference type="OrthoDB" id="2297285at2"/>
<dbReference type="AlphaFoldDB" id="W9ARV7"/>
<dbReference type="RefSeq" id="WP_024453263.1">
    <property type="nucleotide sequence ID" value="NZ_CCBB010000001.1"/>
</dbReference>
<dbReference type="InterPro" id="IPR011008">
    <property type="entry name" value="Dimeric_a/b-barrel"/>
</dbReference>
<dbReference type="EMBL" id="CCBB010000001">
    <property type="protein sequence ID" value="CDO08233.1"/>
    <property type="molecule type" value="Genomic_DNA"/>
</dbReference>
<evidence type="ECO:0000313" key="2">
    <source>
        <dbReference type="EMBL" id="CDO08233.1"/>
    </source>
</evidence>
<organism evidence="2 3">
    <name type="scientific">Mycolicibacterium cosmeticum</name>
    <dbReference type="NCBI Taxonomy" id="258533"/>
    <lineage>
        <taxon>Bacteria</taxon>
        <taxon>Bacillati</taxon>
        <taxon>Actinomycetota</taxon>
        <taxon>Actinomycetes</taxon>
        <taxon>Mycobacteriales</taxon>
        <taxon>Mycobacteriaceae</taxon>
        <taxon>Mycolicibacterium</taxon>
    </lineage>
</organism>
<dbReference type="Gene3D" id="3.30.70.100">
    <property type="match status" value="1"/>
</dbReference>
<protein>
    <submittedName>
        <fullName evidence="2">NIPSNAP family protein</fullName>
    </submittedName>
</protein>
<dbReference type="SUPFAM" id="SSF54909">
    <property type="entry name" value="Dimeric alpha+beta barrel"/>
    <property type="match status" value="1"/>
</dbReference>
<reference evidence="2" key="2">
    <citation type="submission" date="2014-03" db="EMBL/GenBank/DDBJ databases">
        <authorList>
            <person name="Urmite Genomes"/>
        </authorList>
    </citation>
    <scope>NUCLEOTIDE SEQUENCE</scope>
    <source>
        <strain evidence="2">DSM 44829</strain>
    </source>
</reference>
<proteinExistence type="predicted"/>
<dbReference type="InterPro" id="IPR012577">
    <property type="entry name" value="NIPSNAP"/>
</dbReference>
<evidence type="ECO:0000259" key="1">
    <source>
        <dbReference type="Pfam" id="PF07978"/>
    </source>
</evidence>